<gene>
    <name evidence="1" type="ORF">EDD66_104235</name>
</gene>
<keyword evidence="2" id="KW-1185">Reference proteome</keyword>
<organism evidence="1 2">
    <name type="scientific">Mobilisporobacter senegalensis</name>
    <dbReference type="NCBI Taxonomy" id="1329262"/>
    <lineage>
        <taxon>Bacteria</taxon>
        <taxon>Bacillati</taxon>
        <taxon>Bacillota</taxon>
        <taxon>Clostridia</taxon>
        <taxon>Lachnospirales</taxon>
        <taxon>Lachnospiraceae</taxon>
        <taxon>Mobilisporobacter</taxon>
    </lineage>
</organism>
<accession>A0A3N1XQV3</accession>
<dbReference type="EMBL" id="RJVG01000004">
    <property type="protein sequence ID" value="ROR28648.1"/>
    <property type="molecule type" value="Genomic_DNA"/>
</dbReference>
<dbReference type="Proteomes" id="UP000273083">
    <property type="component" value="Unassembled WGS sequence"/>
</dbReference>
<protein>
    <submittedName>
        <fullName evidence="1">Uncharacterized protein</fullName>
    </submittedName>
</protein>
<proteinExistence type="predicted"/>
<evidence type="ECO:0000313" key="2">
    <source>
        <dbReference type="Proteomes" id="UP000273083"/>
    </source>
</evidence>
<name>A0A3N1XQV3_9FIRM</name>
<evidence type="ECO:0000313" key="1">
    <source>
        <dbReference type="EMBL" id="ROR28648.1"/>
    </source>
</evidence>
<dbReference type="AlphaFoldDB" id="A0A3N1XQV3"/>
<comment type="caution">
    <text evidence="1">The sequence shown here is derived from an EMBL/GenBank/DDBJ whole genome shotgun (WGS) entry which is preliminary data.</text>
</comment>
<reference evidence="1 2" key="1">
    <citation type="submission" date="2018-11" db="EMBL/GenBank/DDBJ databases">
        <title>Genomic Encyclopedia of Type Strains, Phase IV (KMG-IV): sequencing the most valuable type-strain genomes for metagenomic binning, comparative biology and taxonomic classification.</title>
        <authorList>
            <person name="Goeker M."/>
        </authorList>
    </citation>
    <scope>NUCLEOTIDE SEQUENCE [LARGE SCALE GENOMIC DNA]</scope>
    <source>
        <strain evidence="1 2">DSM 26537</strain>
    </source>
</reference>
<sequence>MTFSTMAMKAGSIRNVTPGFFSAHFRRKDELAIQEVIYQGVSHMIKRCKLAILKTTIQKDLAEEYGVARILICSLMNVGDVFYADYAKTEGFCDEEFKQSENY</sequence>